<feature type="coiled-coil region" evidence="1">
    <location>
        <begin position="5"/>
        <end position="73"/>
    </location>
</feature>
<accession>A0A9N9IR69</accession>
<dbReference type="OrthoDB" id="2422431at2759"/>
<evidence type="ECO:0000313" key="3">
    <source>
        <dbReference type="Proteomes" id="UP000789405"/>
    </source>
</evidence>
<protein>
    <submittedName>
        <fullName evidence="2">4225_t:CDS:1</fullName>
    </submittedName>
</protein>
<dbReference type="AlphaFoldDB" id="A0A9N9IR69"/>
<evidence type="ECO:0000256" key="1">
    <source>
        <dbReference type="SAM" id="Coils"/>
    </source>
</evidence>
<dbReference type="Proteomes" id="UP000789405">
    <property type="component" value="Unassembled WGS sequence"/>
</dbReference>
<proteinExistence type="predicted"/>
<comment type="caution">
    <text evidence="2">The sequence shown here is derived from an EMBL/GenBank/DDBJ whole genome shotgun (WGS) entry which is preliminary data.</text>
</comment>
<keyword evidence="1" id="KW-0175">Coiled coil</keyword>
<gene>
    <name evidence="2" type="ORF">DERYTH_LOCUS16359</name>
</gene>
<organism evidence="2 3">
    <name type="scientific">Dentiscutata erythropus</name>
    <dbReference type="NCBI Taxonomy" id="1348616"/>
    <lineage>
        <taxon>Eukaryota</taxon>
        <taxon>Fungi</taxon>
        <taxon>Fungi incertae sedis</taxon>
        <taxon>Mucoromycota</taxon>
        <taxon>Glomeromycotina</taxon>
        <taxon>Glomeromycetes</taxon>
        <taxon>Diversisporales</taxon>
        <taxon>Gigasporaceae</taxon>
        <taxon>Dentiscutata</taxon>
    </lineage>
</organism>
<dbReference type="EMBL" id="CAJVPY010014182">
    <property type="protein sequence ID" value="CAG8745049.1"/>
    <property type="molecule type" value="Genomic_DNA"/>
</dbReference>
<reference evidence="2" key="1">
    <citation type="submission" date="2021-06" db="EMBL/GenBank/DDBJ databases">
        <authorList>
            <person name="Kallberg Y."/>
            <person name="Tangrot J."/>
            <person name="Rosling A."/>
        </authorList>
    </citation>
    <scope>NUCLEOTIDE SEQUENCE</scope>
    <source>
        <strain evidence="2">MA453B</strain>
    </source>
</reference>
<name>A0A9N9IR69_9GLOM</name>
<evidence type="ECO:0000313" key="2">
    <source>
        <dbReference type="EMBL" id="CAG8745049.1"/>
    </source>
</evidence>
<keyword evidence="3" id="KW-1185">Reference proteome</keyword>
<sequence>MLKEIKSLKSEINLKDSEIVSLEARINELEAKLKQTAQKALLKDNDITQLLHNFSFEIKVKELKNELEKVMRNSSFKDRLIFCLRSRVSDLEDELEQIPLKSYLSTNNSKTGGNAIEEVFSFSKTPLFVFTPLRA</sequence>